<accession>A0ABX0F2M6</accession>
<feature type="transmembrane region" description="Helical" evidence="1">
    <location>
        <begin position="12"/>
        <end position="32"/>
    </location>
</feature>
<keyword evidence="1" id="KW-0812">Transmembrane</keyword>
<organism evidence="3 4">
    <name type="scientific">Saccharibacillus alkalitolerans</name>
    <dbReference type="NCBI Taxonomy" id="2705290"/>
    <lineage>
        <taxon>Bacteria</taxon>
        <taxon>Bacillati</taxon>
        <taxon>Bacillota</taxon>
        <taxon>Bacilli</taxon>
        <taxon>Bacillales</taxon>
        <taxon>Paenibacillaceae</taxon>
        <taxon>Saccharibacillus</taxon>
    </lineage>
</organism>
<dbReference type="Pfam" id="PF02517">
    <property type="entry name" value="Rce1-like"/>
    <property type="match status" value="1"/>
</dbReference>
<evidence type="ECO:0000313" key="4">
    <source>
        <dbReference type="Proteomes" id="UP000800303"/>
    </source>
</evidence>
<protein>
    <submittedName>
        <fullName evidence="3">CPBP family intramembrane metalloprotease</fullName>
    </submittedName>
</protein>
<keyword evidence="3" id="KW-0645">Protease</keyword>
<feature type="domain" description="CAAX prenyl protease 2/Lysostaphin resistance protein A-like" evidence="2">
    <location>
        <begin position="83"/>
        <end position="139"/>
    </location>
</feature>
<proteinExistence type="predicted"/>
<keyword evidence="3" id="KW-0482">Metalloprotease</keyword>
<dbReference type="Proteomes" id="UP000800303">
    <property type="component" value="Unassembled WGS sequence"/>
</dbReference>
<comment type="caution">
    <text evidence="3">The sequence shown here is derived from an EMBL/GenBank/DDBJ whole genome shotgun (WGS) entry which is preliminary data.</text>
</comment>
<keyword evidence="1" id="KW-0472">Membrane</keyword>
<evidence type="ECO:0000259" key="2">
    <source>
        <dbReference type="Pfam" id="PF02517"/>
    </source>
</evidence>
<sequence length="151" mass="16528">MQQPIDGLRRPGWPEILVCLLAHTLIVFFGAYTINWMMPNVTVFYGLSLSALSALAGLGAFLAAYAIRIRNPLSFGLKRVSRKWLFQGAVFGVGVFVLAKVLVLLFIVAFVTGLATSYLFYRTQSIWPGVIVHIVNNALATALTAVIPMLV</sequence>
<gene>
    <name evidence="3" type="ORF">GYN08_02690</name>
</gene>
<dbReference type="RefSeq" id="WP_166272261.1">
    <property type="nucleotide sequence ID" value="NZ_JAAFGS010000001.1"/>
</dbReference>
<keyword evidence="4" id="KW-1185">Reference proteome</keyword>
<evidence type="ECO:0000313" key="3">
    <source>
        <dbReference type="EMBL" id="NGZ74209.1"/>
    </source>
</evidence>
<feature type="transmembrane region" description="Helical" evidence="1">
    <location>
        <begin position="44"/>
        <end position="67"/>
    </location>
</feature>
<reference evidence="3 4" key="1">
    <citation type="submission" date="2020-01" db="EMBL/GenBank/DDBJ databases">
        <title>Polyphasic characterisation and genomic insights into a novel alkali tolerant bacterium VR-M41.</title>
        <authorList>
            <person name="Vemuluri V.R."/>
        </authorList>
    </citation>
    <scope>NUCLEOTIDE SEQUENCE [LARGE SCALE GENOMIC DNA]</scope>
    <source>
        <strain evidence="3 4">VR-M41</strain>
    </source>
</reference>
<evidence type="ECO:0000256" key="1">
    <source>
        <dbReference type="SAM" id="Phobius"/>
    </source>
</evidence>
<feature type="transmembrane region" description="Helical" evidence="1">
    <location>
        <begin position="126"/>
        <end position="150"/>
    </location>
</feature>
<feature type="transmembrane region" description="Helical" evidence="1">
    <location>
        <begin position="88"/>
        <end position="120"/>
    </location>
</feature>
<keyword evidence="1" id="KW-1133">Transmembrane helix</keyword>
<dbReference type="EMBL" id="JAAFGS010000001">
    <property type="protein sequence ID" value="NGZ74209.1"/>
    <property type="molecule type" value="Genomic_DNA"/>
</dbReference>
<keyword evidence="3" id="KW-0378">Hydrolase</keyword>
<dbReference type="GO" id="GO:0008237">
    <property type="term" value="F:metallopeptidase activity"/>
    <property type="evidence" value="ECO:0007669"/>
    <property type="project" value="UniProtKB-KW"/>
</dbReference>
<dbReference type="InterPro" id="IPR003675">
    <property type="entry name" value="Rce1/LyrA-like_dom"/>
</dbReference>
<name>A0ABX0F2M6_9BACL</name>